<evidence type="ECO:0000313" key="1">
    <source>
        <dbReference type="EMBL" id="KAK1594520.1"/>
    </source>
</evidence>
<dbReference type="GeneID" id="85441670"/>
<evidence type="ECO:0000313" key="2">
    <source>
        <dbReference type="Proteomes" id="UP001230504"/>
    </source>
</evidence>
<organism evidence="1 2">
    <name type="scientific">Colletotrichum navitas</name>
    <dbReference type="NCBI Taxonomy" id="681940"/>
    <lineage>
        <taxon>Eukaryota</taxon>
        <taxon>Fungi</taxon>
        <taxon>Dikarya</taxon>
        <taxon>Ascomycota</taxon>
        <taxon>Pezizomycotina</taxon>
        <taxon>Sordariomycetes</taxon>
        <taxon>Hypocreomycetidae</taxon>
        <taxon>Glomerellales</taxon>
        <taxon>Glomerellaceae</taxon>
        <taxon>Colletotrichum</taxon>
        <taxon>Colletotrichum graminicola species complex</taxon>
    </lineage>
</organism>
<proteinExistence type="predicted"/>
<dbReference type="Proteomes" id="UP001230504">
    <property type="component" value="Unassembled WGS sequence"/>
</dbReference>
<gene>
    <name evidence="1" type="ORF">LY79DRAFT_548912</name>
</gene>
<protein>
    <submittedName>
        <fullName evidence="1">Uncharacterized protein</fullName>
    </submittedName>
</protein>
<keyword evidence="2" id="KW-1185">Reference proteome</keyword>
<reference evidence="1" key="1">
    <citation type="submission" date="2021-06" db="EMBL/GenBank/DDBJ databases">
        <title>Comparative genomics, transcriptomics and evolutionary studies reveal genomic signatures of adaptation to plant cell wall in hemibiotrophic fungi.</title>
        <authorList>
            <consortium name="DOE Joint Genome Institute"/>
            <person name="Baroncelli R."/>
            <person name="Diaz J.F."/>
            <person name="Benocci T."/>
            <person name="Peng M."/>
            <person name="Battaglia E."/>
            <person name="Haridas S."/>
            <person name="Andreopoulos W."/>
            <person name="Labutti K."/>
            <person name="Pangilinan J."/>
            <person name="Floch G.L."/>
            <person name="Makela M.R."/>
            <person name="Henrissat B."/>
            <person name="Grigoriev I.V."/>
            <person name="Crouch J.A."/>
            <person name="De Vries R.P."/>
            <person name="Sukno S.A."/>
            <person name="Thon M.R."/>
        </authorList>
    </citation>
    <scope>NUCLEOTIDE SEQUENCE</scope>
    <source>
        <strain evidence="1">CBS 125086</strain>
    </source>
</reference>
<comment type="caution">
    <text evidence="1">The sequence shown here is derived from an EMBL/GenBank/DDBJ whole genome shotgun (WGS) entry which is preliminary data.</text>
</comment>
<accession>A0AAD8Q2Y1</accession>
<dbReference type="EMBL" id="JAHLJV010000019">
    <property type="protein sequence ID" value="KAK1594520.1"/>
    <property type="molecule type" value="Genomic_DNA"/>
</dbReference>
<sequence>MGGVPRPMRWDGMGWERMGDGGRACGCRLGMPHLFVFSTHCPPLHRFSSSWLDPSAKDVSQLSCTVVSHSSCRCRCCRWYWCCYLVVLQMVMPPAMDDDFDRPRQRNKV</sequence>
<dbReference type="AlphaFoldDB" id="A0AAD8Q2Y1"/>
<dbReference type="RefSeq" id="XP_060415682.1">
    <property type="nucleotide sequence ID" value="XM_060557430.1"/>
</dbReference>
<name>A0AAD8Q2Y1_9PEZI</name>